<dbReference type="SMART" id="SM00256">
    <property type="entry name" value="FBOX"/>
    <property type="match status" value="2"/>
</dbReference>
<sequence length="738" mass="85635">PDLTMADWSLLPKDLLELISGRSQTCFEIVHFRSVCSSWRSAIPRPSYRLGLGLNSLLTVFNHEPRFESHTQCILKRIAVFLFRFQTPFGTDFLLIEVTDGESGEQILMSPFQNSAWRYKDVTTLNTLNSQIIPLGYYYKINFYAITTIRHRTRSESYTKRVAFLPLDGKEFAVVAGVLGDLMMYRSCDKGWTKLEGRFTAYRDMTYDDRLVVSGDELFLVQRLTLGTYFNEYKHSWFRLFRLEEEGQRRWVRINDIKDRVVVLGCDWSLCCSAKELTGMKGNSVVFNEPKFRRESIFVFDLKTMKTSNAFTECRGYMFGENRQSLLSCGILTHRIPQTVLFHASQPVNQSKPMFWSRKRLLQKDLLELISGRSQTCFEIVHFRSVCSSWRSAIPRPSYKLGLGLNSLLPVFNHRPGFEQCILKRIAVFLFRFQTPFGTDYLLIGVSEGESGEQVLMCPFHGGSWRYKDVTTLDTLNSQIIFMGFSYKVFFSFFRPSRSRTERYTNRVAFLPLDGKEFAVVAGVFGDLMMYRSCDKGWTKLEGHAYGDMVSFKGKVYVVDMSGQGHVFVIEPSFEITEIQAVTLSHEIYEERLVVSGDELFLVQRFTLGMDCNEYEHSWFRLFRLEEDGQRRWVRINDIKDRVVVLGWDWSLCCSAKELPGMKGNSVVFNEERNNHHERIFVFDLKPMKTSNAFTEWRGYMFGENQESLLSCGILTHRIQIPADGFYDSSSESEIEPQ</sequence>
<organism evidence="2 3">
    <name type="scientific">Brassica napus</name>
    <name type="common">Rape</name>
    <dbReference type="NCBI Taxonomy" id="3708"/>
    <lineage>
        <taxon>Eukaryota</taxon>
        <taxon>Viridiplantae</taxon>
        <taxon>Streptophyta</taxon>
        <taxon>Embryophyta</taxon>
        <taxon>Tracheophyta</taxon>
        <taxon>Spermatophyta</taxon>
        <taxon>Magnoliopsida</taxon>
        <taxon>eudicotyledons</taxon>
        <taxon>Gunneridae</taxon>
        <taxon>Pentapetalae</taxon>
        <taxon>rosids</taxon>
        <taxon>malvids</taxon>
        <taxon>Brassicales</taxon>
        <taxon>Brassicaceae</taxon>
        <taxon>Brassiceae</taxon>
        <taxon>Brassica</taxon>
    </lineage>
</organism>
<protein>
    <recommendedName>
        <fullName evidence="1">F-box domain-containing protein</fullName>
    </recommendedName>
</protein>
<feature type="domain" description="F-box" evidence="1">
    <location>
        <begin position="11"/>
        <end position="52"/>
    </location>
</feature>
<comment type="caution">
    <text evidence="2">The sequence shown here is derived from an EMBL/GenBank/DDBJ whole genome shotgun (WGS) entry which is preliminary data.</text>
</comment>
<dbReference type="InterPro" id="IPR051304">
    <property type="entry name" value="SCF_F-box_domain"/>
</dbReference>
<evidence type="ECO:0000313" key="3">
    <source>
        <dbReference type="Proteomes" id="UP000824890"/>
    </source>
</evidence>
<keyword evidence="3" id="KW-1185">Reference proteome</keyword>
<name>A0ABQ8BXD0_BRANA</name>
<dbReference type="Pfam" id="PF00646">
    <property type="entry name" value="F-box"/>
    <property type="match status" value="1"/>
</dbReference>
<dbReference type="Proteomes" id="UP000824890">
    <property type="component" value="Unassembled WGS sequence"/>
</dbReference>
<dbReference type="Pfam" id="PF03478">
    <property type="entry name" value="Beta-prop_KIB1-4"/>
    <property type="match status" value="2"/>
</dbReference>
<accession>A0ABQ8BXD0</accession>
<proteinExistence type="predicted"/>
<feature type="domain" description="F-box" evidence="1">
    <location>
        <begin position="362"/>
        <end position="403"/>
    </location>
</feature>
<reference evidence="2 3" key="1">
    <citation type="submission" date="2021-05" db="EMBL/GenBank/DDBJ databases">
        <title>Genome Assembly of Synthetic Allotetraploid Brassica napus Reveals Homoeologous Exchanges between Subgenomes.</title>
        <authorList>
            <person name="Davis J.T."/>
        </authorList>
    </citation>
    <scope>NUCLEOTIDE SEQUENCE [LARGE SCALE GENOMIC DNA]</scope>
    <source>
        <strain evidence="3">cv. Da-Ae</strain>
        <tissue evidence="2">Seedling</tissue>
    </source>
</reference>
<dbReference type="InterPro" id="IPR001810">
    <property type="entry name" value="F-box_dom"/>
</dbReference>
<dbReference type="EMBL" id="JAGKQM010000009">
    <property type="protein sequence ID" value="KAH0909142.1"/>
    <property type="molecule type" value="Genomic_DNA"/>
</dbReference>
<evidence type="ECO:0000259" key="1">
    <source>
        <dbReference type="SMART" id="SM00256"/>
    </source>
</evidence>
<gene>
    <name evidence="2" type="ORF">HID58_032463</name>
</gene>
<feature type="non-terminal residue" evidence="2">
    <location>
        <position position="1"/>
    </location>
</feature>
<evidence type="ECO:0000313" key="2">
    <source>
        <dbReference type="EMBL" id="KAH0909142.1"/>
    </source>
</evidence>
<dbReference type="InterPro" id="IPR005174">
    <property type="entry name" value="KIB1-4_b-propeller"/>
</dbReference>
<dbReference type="PANTHER" id="PTHR47123">
    <property type="entry name" value="F-BOX PROTEIN SKIP23"/>
    <property type="match status" value="1"/>
</dbReference>
<dbReference type="PANTHER" id="PTHR47123:SF8">
    <property type="entry name" value="DUF295 DOMAIN-CONTAINING PROTEIN"/>
    <property type="match status" value="1"/>
</dbReference>